<dbReference type="InterPro" id="IPR002071">
    <property type="entry name" value="Thermonucl_AS"/>
</dbReference>
<dbReference type="SUPFAM" id="SSF50199">
    <property type="entry name" value="Staphylococcal nuclease"/>
    <property type="match status" value="1"/>
</dbReference>
<dbReference type="InterPro" id="IPR001322">
    <property type="entry name" value="Lamin_tail_dom"/>
</dbReference>
<dbReference type="Pfam" id="PF00565">
    <property type="entry name" value="SNase"/>
    <property type="match status" value="1"/>
</dbReference>
<feature type="region of interest" description="Disordered" evidence="4">
    <location>
        <begin position="20"/>
        <end position="40"/>
    </location>
</feature>
<comment type="caution">
    <text evidence="7">The sequence shown here is derived from an EMBL/GenBank/DDBJ whole genome shotgun (WGS) entry which is preliminary data.</text>
</comment>
<name>A0A830EC53_9EURY</name>
<keyword evidence="1" id="KW-0540">Nuclease</keyword>
<evidence type="ECO:0008006" key="9">
    <source>
        <dbReference type="Google" id="ProtNLM"/>
    </source>
</evidence>
<organism evidence="7 8">
    <name type="scientific">Halobellus salinus</name>
    <dbReference type="NCBI Taxonomy" id="931585"/>
    <lineage>
        <taxon>Archaea</taxon>
        <taxon>Methanobacteriati</taxon>
        <taxon>Methanobacteriota</taxon>
        <taxon>Stenosarchaea group</taxon>
        <taxon>Halobacteria</taxon>
        <taxon>Halobacteriales</taxon>
        <taxon>Haloferacaceae</taxon>
        <taxon>Halobellus</taxon>
    </lineage>
</organism>
<dbReference type="EMBL" id="BMOC01000012">
    <property type="protein sequence ID" value="GGJ10196.1"/>
    <property type="molecule type" value="Genomic_DNA"/>
</dbReference>
<sequence length="312" mass="32439">MLAVAVLVVVVSAGCLSGVGSPGGGATDPARPAGPETSGEGVEVAVVEVVDGDTVDIAYPNGTGDTVRLLGVDTPEVHTDNTPEEFDGVPATEAGARCLRRAGENASAYATDRLAGESVTLVFDERSERRGYYGRLLAYVVVGGESVNHALVEAGHARVYDTAFTERERYKRTAATARDDRRGLWSCIDADGGVTPTDGAVGDTTLEVAAVNDDAAGNDNENLGDEYVTFRNAGDEPLDVSEWTVADEGGHTYAFPAGAVVDSGAEVTLRTGSGTDTETTYHWGESGAVWNNDGDTVTVRNATGATVIRVSY</sequence>
<dbReference type="Pfam" id="PF00932">
    <property type="entry name" value="LTD"/>
    <property type="match status" value="1"/>
</dbReference>
<dbReference type="RefSeq" id="WP_188787278.1">
    <property type="nucleotide sequence ID" value="NZ_BMOC01000012.1"/>
</dbReference>
<dbReference type="PANTHER" id="PTHR12302">
    <property type="entry name" value="EBNA2 BINDING PROTEIN P100"/>
    <property type="match status" value="1"/>
</dbReference>
<evidence type="ECO:0000313" key="8">
    <source>
        <dbReference type="Proteomes" id="UP000653099"/>
    </source>
</evidence>
<keyword evidence="8" id="KW-1185">Reference proteome</keyword>
<dbReference type="InterPro" id="IPR035437">
    <property type="entry name" value="SNase_OB-fold_sf"/>
</dbReference>
<evidence type="ECO:0000313" key="7">
    <source>
        <dbReference type="EMBL" id="GGJ10196.1"/>
    </source>
</evidence>
<evidence type="ECO:0000259" key="6">
    <source>
        <dbReference type="PROSITE" id="PS51841"/>
    </source>
</evidence>
<reference evidence="7" key="1">
    <citation type="journal article" date="2014" name="Int. J. Syst. Evol. Microbiol.">
        <title>Complete genome sequence of Corynebacterium casei LMG S-19264T (=DSM 44701T), isolated from a smear-ripened cheese.</title>
        <authorList>
            <consortium name="US DOE Joint Genome Institute (JGI-PGF)"/>
            <person name="Walter F."/>
            <person name="Albersmeier A."/>
            <person name="Kalinowski J."/>
            <person name="Ruckert C."/>
        </authorList>
    </citation>
    <scope>NUCLEOTIDE SEQUENCE</scope>
    <source>
        <strain evidence="7">JCM 14359</strain>
    </source>
</reference>
<evidence type="ECO:0000256" key="3">
    <source>
        <dbReference type="ARBA" id="ARBA00022801"/>
    </source>
</evidence>
<dbReference type="OrthoDB" id="3327at2157"/>
<evidence type="ECO:0000259" key="5">
    <source>
        <dbReference type="PROSITE" id="PS50830"/>
    </source>
</evidence>
<reference evidence="7" key="2">
    <citation type="submission" date="2020-09" db="EMBL/GenBank/DDBJ databases">
        <authorList>
            <person name="Sun Q."/>
            <person name="Ohkuma M."/>
        </authorList>
    </citation>
    <scope>NUCLEOTIDE SEQUENCE</scope>
    <source>
        <strain evidence="7">JCM 14359</strain>
    </source>
</reference>
<dbReference type="Gene3D" id="2.60.40.1260">
    <property type="entry name" value="Lamin Tail domain"/>
    <property type="match status" value="1"/>
</dbReference>
<accession>A0A830EC53</accession>
<feature type="domain" description="LTD" evidence="6">
    <location>
        <begin position="192"/>
        <end position="312"/>
    </location>
</feature>
<proteinExistence type="predicted"/>
<evidence type="ECO:0000256" key="4">
    <source>
        <dbReference type="SAM" id="MobiDB-lite"/>
    </source>
</evidence>
<dbReference type="SUPFAM" id="SSF74853">
    <property type="entry name" value="Lamin A/C globular tail domain"/>
    <property type="match status" value="1"/>
</dbReference>
<protein>
    <recommendedName>
        <fullName evidence="9">Endonuclease</fullName>
    </recommendedName>
</protein>
<keyword evidence="3" id="KW-0378">Hydrolase</keyword>
<dbReference type="SMART" id="SM00318">
    <property type="entry name" value="SNc"/>
    <property type="match status" value="1"/>
</dbReference>
<evidence type="ECO:0000256" key="1">
    <source>
        <dbReference type="ARBA" id="ARBA00022722"/>
    </source>
</evidence>
<gene>
    <name evidence="7" type="ORF">GCM10008995_20100</name>
</gene>
<dbReference type="InterPro" id="IPR036415">
    <property type="entry name" value="Lamin_tail_dom_sf"/>
</dbReference>
<dbReference type="GO" id="GO:0004519">
    <property type="term" value="F:endonuclease activity"/>
    <property type="evidence" value="ECO:0007669"/>
    <property type="project" value="UniProtKB-KW"/>
</dbReference>
<dbReference type="AlphaFoldDB" id="A0A830EC53"/>
<dbReference type="InterPro" id="IPR016071">
    <property type="entry name" value="Staphylococal_nuclease_OB-fold"/>
</dbReference>
<dbReference type="GO" id="GO:0003676">
    <property type="term" value="F:nucleic acid binding"/>
    <property type="evidence" value="ECO:0007669"/>
    <property type="project" value="InterPro"/>
</dbReference>
<dbReference type="PROSITE" id="PS01123">
    <property type="entry name" value="TNASE_1"/>
    <property type="match status" value="1"/>
</dbReference>
<evidence type="ECO:0000256" key="2">
    <source>
        <dbReference type="ARBA" id="ARBA00022759"/>
    </source>
</evidence>
<dbReference type="Gene3D" id="2.40.50.90">
    <property type="match status" value="1"/>
</dbReference>
<dbReference type="GO" id="GO:0016787">
    <property type="term" value="F:hydrolase activity"/>
    <property type="evidence" value="ECO:0007669"/>
    <property type="project" value="UniProtKB-KW"/>
</dbReference>
<dbReference type="PANTHER" id="PTHR12302:SF3">
    <property type="entry name" value="SERINE_THREONINE-PROTEIN KINASE 31"/>
    <property type="match status" value="1"/>
</dbReference>
<feature type="domain" description="TNase-like" evidence="5">
    <location>
        <begin position="40"/>
        <end position="187"/>
    </location>
</feature>
<dbReference type="PROSITE" id="PS51841">
    <property type="entry name" value="LTD"/>
    <property type="match status" value="1"/>
</dbReference>
<dbReference type="PROSITE" id="PS50830">
    <property type="entry name" value="TNASE_3"/>
    <property type="match status" value="1"/>
</dbReference>
<keyword evidence="2" id="KW-0255">Endonuclease</keyword>
<dbReference type="Proteomes" id="UP000653099">
    <property type="component" value="Unassembled WGS sequence"/>
</dbReference>